<organism evidence="1 2">
    <name type="scientific">Nocardiopsis mangrovi</name>
    <dbReference type="NCBI Taxonomy" id="1179818"/>
    <lineage>
        <taxon>Bacteria</taxon>
        <taxon>Bacillati</taxon>
        <taxon>Actinomycetota</taxon>
        <taxon>Actinomycetes</taxon>
        <taxon>Streptosporangiales</taxon>
        <taxon>Nocardiopsidaceae</taxon>
        <taxon>Nocardiopsis</taxon>
    </lineage>
</organism>
<evidence type="ECO:0000313" key="2">
    <source>
        <dbReference type="Proteomes" id="UP001595923"/>
    </source>
</evidence>
<name>A0ABV9E3H9_9ACTN</name>
<dbReference type="EMBL" id="JBHSFQ010000038">
    <property type="protein sequence ID" value="MFC4565487.1"/>
    <property type="molecule type" value="Genomic_DNA"/>
</dbReference>
<comment type="caution">
    <text evidence="1">The sequence shown here is derived from an EMBL/GenBank/DDBJ whole genome shotgun (WGS) entry which is preliminary data.</text>
</comment>
<gene>
    <name evidence="1" type="ORF">ACFO4E_26825</name>
</gene>
<dbReference type="RefSeq" id="WP_378579492.1">
    <property type="nucleotide sequence ID" value="NZ_JBHSFQ010000038.1"/>
</dbReference>
<evidence type="ECO:0000313" key="1">
    <source>
        <dbReference type="EMBL" id="MFC4565487.1"/>
    </source>
</evidence>
<reference evidence="2" key="1">
    <citation type="journal article" date="2019" name="Int. J. Syst. Evol. Microbiol.">
        <title>The Global Catalogue of Microorganisms (GCM) 10K type strain sequencing project: providing services to taxonomists for standard genome sequencing and annotation.</title>
        <authorList>
            <consortium name="The Broad Institute Genomics Platform"/>
            <consortium name="The Broad Institute Genome Sequencing Center for Infectious Disease"/>
            <person name="Wu L."/>
            <person name="Ma J."/>
        </authorList>
    </citation>
    <scope>NUCLEOTIDE SEQUENCE [LARGE SCALE GENOMIC DNA]</scope>
    <source>
        <strain evidence="2">XZYJ18</strain>
    </source>
</reference>
<keyword evidence="2" id="KW-1185">Reference proteome</keyword>
<proteinExistence type="predicted"/>
<accession>A0ABV9E3H9</accession>
<protein>
    <recommendedName>
        <fullName evidence="3">Transcriptional regulator</fullName>
    </recommendedName>
</protein>
<sequence length="225" mass="25138">MIPRKSRYRDDLRTLDGRQRVLLAAGSAARAAHVYDFFADASERAVLQGAVEELWSMDPGDSERARAALERLGEIWPYSDEPADPEFDADEPEYEPDEPRYWKIRALEVPRFAFMELHEGDTLRASDRAIQFGIGLVQEVEGAVGAAPLHGLAQEYPDSRGPFEELEGDILDQSLRLVQEEPGPDALRRLRQLSSAHGQRVQEVLLPVLSTTSGWSPDDIEAARG</sequence>
<dbReference type="Proteomes" id="UP001595923">
    <property type="component" value="Unassembled WGS sequence"/>
</dbReference>
<evidence type="ECO:0008006" key="3">
    <source>
        <dbReference type="Google" id="ProtNLM"/>
    </source>
</evidence>